<sequence length="218" mass="23553">MAALLAVAGCQTTQPPQGKDQKKWEPRSVALLPVERVAPDADEPSRATCPLNGSLYTAGPMAQGAELSLAESLQKALKAHPPLRVVPVSQAGLAYDQLYGRQAARPSLEQIAKLGAKLQVDAVLVGFVYRFTEREGSEASAEKPAAVTFNLLLVRSTDGMIAWSGVFDQQQQALSQNLLDLGQYMKYGLRWYSADELGQIGAEQALESFPWPQQAAVK</sequence>
<protein>
    <recommendedName>
        <fullName evidence="3">Lipoprotein</fullName>
    </recommendedName>
</protein>
<dbReference type="EMBL" id="CP002085">
    <property type="protein sequence ID" value="ADK84795.1"/>
    <property type="molecule type" value="Genomic_DNA"/>
</dbReference>
<evidence type="ECO:0008006" key="3">
    <source>
        <dbReference type="Google" id="ProtNLM"/>
    </source>
</evidence>
<dbReference type="Gene3D" id="3.40.50.10610">
    <property type="entry name" value="ABC-type transport auxiliary lipoprotein component"/>
    <property type="match status" value="1"/>
</dbReference>
<dbReference type="OrthoDB" id="5449868at2"/>
<dbReference type="AlphaFoldDB" id="E1QGV2"/>
<evidence type="ECO:0000313" key="2">
    <source>
        <dbReference type="Proteomes" id="UP000009047"/>
    </source>
</evidence>
<organism evidence="1 2">
    <name type="scientific">Desulfarculus baarsii (strain ATCC 33931 / DSM 2075 / LMG 7858 / VKM B-1802 / 2st14)</name>
    <dbReference type="NCBI Taxonomy" id="644282"/>
    <lineage>
        <taxon>Bacteria</taxon>
        <taxon>Pseudomonadati</taxon>
        <taxon>Thermodesulfobacteriota</taxon>
        <taxon>Desulfarculia</taxon>
        <taxon>Desulfarculales</taxon>
        <taxon>Desulfarculaceae</taxon>
        <taxon>Desulfarculus</taxon>
    </lineage>
</organism>
<evidence type="ECO:0000313" key="1">
    <source>
        <dbReference type="EMBL" id="ADK84795.1"/>
    </source>
</evidence>
<reference evidence="1 2" key="1">
    <citation type="journal article" date="2010" name="Stand. Genomic Sci.">
        <title>Complete genome sequence of Desulfarculus baarsii type strain (2st14).</title>
        <authorList>
            <person name="Sun H."/>
            <person name="Spring S."/>
            <person name="Lapidus A."/>
            <person name="Davenport K."/>
            <person name="Del Rio T.G."/>
            <person name="Tice H."/>
            <person name="Nolan M."/>
            <person name="Copeland A."/>
            <person name="Cheng J.F."/>
            <person name="Lucas S."/>
            <person name="Tapia R."/>
            <person name="Goodwin L."/>
            <person name="Pitluck S."/>
            <person name="Ivanova N."/>
            <person name="Pagani I."/>
            <person name="Mavromatis K."/>
            <person name="Ovchinnikova G."/>
            <person name="Pati A."/>
            <person name="Chen A."/>
            <person name="Palaniappan K."/>
            <person name="Hauser L."/>
            <person name="Chang Y.J."/>
            <person name="Jeffries C.D."/>
            <person name="Detter J.C."/>
            <person name="Han C."/>
            <person name="Rohde M."/>
            <person name="Brambilla E."/>
            <person name="Goker M."/>
            <person name="Woyke T."/>
            <person name="Bristow J."/>
            <person name="Eisen J.A."/>
            <person name="Markowitz V."/>
            <person name="Hugenholtz P."/>
            <person name="Kyrpides N.C."/>
            <person name="Klenk H.P."/>
            <person name="Land M."/>
        </authorList>
    </citation>
    <scope>NUCLEOTIDE SEQUENCE [LARGE SCALE GENOMIC DNA]</scope>
    <source>
        <strain evidence="2">ATCC 33931 / DSM 2075 / LMG 7858 / VKM B-1802 / 2st14</strain>
    </source>
</reference>
<keyword evidence="2" id="KW-1185">Reference proteome</keyword>
<name>E1QGV2_DESB2</name>
<accession>E1QGV2</accession>
<dbReference type="KEGG" id="dbr:Deba_1427"/>
<dbReference type="Proteomes" id="UP000009047">
    <property type="component" value="Chromosome"/>
</dbReference>
<dbReference type="RefSeq" id="WP_013258248.1">
    <property type="nucleotide sequence ID" value="NC_014365.1"/>
</dbReference>
<dbReference type="STRING" id="644282.Deba_1427"/>
<dbReference type="eggNOG" id="ENOG503310E">
    <property type="taxonomic scope" value="Bacteria"/>
</dbReference>
<dbReference type="HOGENOM" id="CLU_092437_0_0_7"/>
<gene>
    <name evidence="1" type="ordered locus">Deba_1427</name>
</gene>
<proteinExistence type="predicted"/>